<comment type="caution">
    <text evidence="1">The sequence shown here is derived from an EMBL/GenBank/DDBJ whole genome shotgun (WGS) entry which is preliminary data.</text>
</comment>
<evidence type="ECO:0000313" key="1">
    <source>
        <dbReference type="EMBL" id="GMT36645.1"/>
    </source>
</evidence>
<sequence>MLQTTEMCNTTHELVVMFEQTSLNSFALVYEYGEKDCKGNPIVTTVKPPKSSTAATTTTTIKTIPTTSAVGKLTTI</sequence>
<gene>
    <name evidence="1" type="ORF">PFISCL1PPCAC_27942</name>
</gene>
<keyword evidence="2" id="KW-1185">Reference proteome</keyword>
<proteinExistence type="predicted"/>
<dbReference type="AlphaFoldDB" id="A0AAV5X135"/>
<name>A0AAV5X135_9BILA</name>
<feature type="non-terminal residue" evidence="1">
    <location>
        <position position="76"/>
    </location>
</feature>
<dbReference type="EMBL" id="BTSY01000007">
    <property type="protein sequence ID" value="GMT36645.1"/>
    <property type="molecule type" value="Genomic_DNA"/>
</dbReference>
<organism evidence="1 2">
    <name type="scientific">Pristionchus fissidentatus</name>
    <dbReference type="NCBI Taxonomy" id="1538716"/>
    <lineage>
        <taxon>Eukaryota</taxon>
        <taxon>Metazoa</taxon>
        <taxon>Ecdysozoa</taxon>
        <taxon>Nematoda</taxon>
        <taxon>Chromadorea</taxon>
        <taxon>Rhabditida</taxon>
        <taxon>Rhabditina</taxon>
        <taxon>Diplogasteromorpha</taxon>
        <taxon>Diplogasteroidea</taxon>
        <taxon>Neodiplogasteridae</taxon>
        <taxon>Pristionchus</taxon>
    </lineage>
</organism>
<reference evidence="1" key="1">
    <citation type="submission" date="2023-10" db="EMBL/GenBank/DDBJ databases">
        <title>Genome assembly of Pristionchus species.</title>
        <authorList>
            <person name="Yoshida K."/>
            <person name="Sommer R.J."/>
        </authorList>
    </citation>
    <scope>NUCLEOTIDE SEQUENCE</scope>
    <source>
        <strain evidence="1">RS5133</strain>
    </source>
</reference>
<accession>A0AAV5X135</accession>
<dbReference type="Proteomes" id="UP001432322">
    <property type="component" value="Unassembled WGS sequence"/>
</dbReference>
<evidence type="ECO:0000313" key="2">
    <source>
        <dbReference type="Proteomes" id="UP001432322"/>
    </source>
</evidence>
<protein>
    <submittedName>
        <fullName evidence="1">Uncharacterized protein</fullName>
    </submittedName>
</protein>